<sequence length="436" mass="49290">MDLRRFLQAKITGLSARLSRLARIDNAFVGLRPQDMPYAPSPRHFEAANARLARVEARIRARFAPLRRDWHERPPQRVLIDIALVERELDRARRLFGMFYEVFAQRGTSYGPALAAHDVIAQDCYQAVRKAAPRIFDGPLLKPVCYMEHGYSPATMRRGVQLTRLLGEANPFPLIRIPWDRDQPWQSVFLHEVAHNLQADLGIWQENRQAVLRRVMGDTRDPFLTTVYGRWHKEIFADLAAILLGGPAAAWGMTDFLAHPQPRTMTYRPGGAHPTAYLRVYLLAEMLRRLGFDRHGTRLLRVWQGLYRPARGHRIPAALMQSAPRVVPAIVDEIAFQTRRNLAQRALADIIPFSAADEAAIRAGARQLAQERDPGLPPRHLVSAAHYALEAHRTDPQRLARCVIEILNAGIRDSAARAAPRNAPPPAPRPPLRLVA</sequence>
<evidence type="ECO:0000256" key="1">
    <source>
        <dbReference type="SAM" id="MobiDB-lite"/>
    </source>
</evidence>
<feature type="compositionally biased region" description="Pro residues" evidence="1">
    <location>
        <begin position="422"/>
        <end position="436"/>
    </location>
</feature>
<dbReference type="HOGENOM" id="CLU_611990_0_0_4"/>
<dbReference type="RefSeq" id="WP_011766191.1">
    <property type="nucleotide sequence ID" value="NC_008702.1"/>
</dbReference>
<evidence type="ECO:0000313" key="3">
    <source>
        <dbReference type="Proteomes" id="UP000002588"/>
    </source>
</evidence>
<keyword evidence="3" id="KW-1185">Reference proteome</keyword>
<dbReference type="STRING" id="62928.azo2461"/>
<dbReference type="EMBL" id="AM406670">
    <property type="protein sequence ID" value="CAL95078.1"/>
    <property type="molecule type" value="Genomic_DNA"/>
</dbReference>
<dbReference type="KEGG" id="azo:azo2461"/>
<accession>A1K8C3</accession>
<gene>
    <name evidence="2" type="ordered locus">azo2461</name>
</gene>
<reference evidence="2 3" key="1">
    <citation type="journal article" date="2006" name="Nat. Biotechnol.">
        <title>Complete genome of the mutualistic, N2-fixing grass endophyte Azoarcus sp. strain BH72.</title>
        <authorList>
            <person name="Krause A."/>
            <person name="Ramakumar A."/>
            <person name="Bartels D."/>
            <person name="Battistoni F."/>
            <person name="Bekel T."/>
            <person name="Boch J."/>
            <person name="Boehm M."/>
            <person name="Friedrich F."/>
            <person name="Hurek T."/>
            <person name="Krause L."/>
            <person name="Linke B."/>
            <person name="McHardy A.C."/>
            <person name="Sarkar A."/>
            <person name="Schneiker S."/>
            <person name="Syed A.A."/>
            <person name="Thauer R."/>
            <person name="Vorhoelter F.-J."/>
            <person name="Weidner S."/>
            <person name="Puehler A."/>
            <person name="Reinhold-Hurek B."/>
            <person name="Kaiser O."/>
            <person name="Goesmann A."/>
        </authorList>
    </citation>
    <scope>NUCLEOTIDE SEQUENCE [LARGE SCALE GENOMIC DNA]</scope>
    <source>
        <strain evidence="2 3">BH72</strain>
    </source>
</reference>
<dbReference type="Proteomes" id="UP000002588">
    <property type="component" value="Chromosome"/>
</dbReference>
<organism evidence="2 3">
    <name type="scientific">Azoarcus sp. (strain BH72)</name>
    <dbReference type="NCBI Taxonomy" id="418699"/>
    <lineage>
        <taxon>Bacteria</taxon>
        <taxon>Pseudomonadati</taxon>
        <taxon>Pseudomonadota</taxon>
        <taxon>Betaproteobacteria</taxon>
        <taxon>Rhodocyclales</taxon>
        <taxon>Zoogloeaceae</taxon>
        <taxon>Azoarcus</taxon>
    </lineage>
</organism>
<evidence type="ECO:0000313" key="2">
    <source>
        <dbReference type="EMBL" id="CAL95078.1"/>
    </source>
</evidence>
<proteinExistence type="predicted"/>
<dbReference type="KEGG" id="aoa:dqs_2605"/>
<protein>
    <submittedName>
        <fullName evidence="2">Uncharacterized protein</fullName>
    </submittedName>
</protein>
<dbReference type="eggNOG" id="ENOG502ZAJD">
    <property type="taxonomic scope" value="Bacteria"/>
</dbReference>
<feature type="region of interest" description="Disordered" evidence="1">
    <location>
        <begin position="415"/>
        <end position="436"/>
    </location>
</feature>
<name>A1K8C3_AZOSB</name>
<dbReference type="AlphaFoldDB" id="A1K8C3"/>